<dbReference type="AlphaFoldDB" id="A0A8J2JQY5"/>
<proteinExistence type="predicted"/>
<name>A0A8J2JQY5_9HEXA</name>
<organism evidence="2 3">
    <name type="scientific">Allacma fusca</name>
    <dbReference type="NCBI Taxonomy" id="39272"/>
    <lineage>
        <taxon>Eukaryota</taxon>
        <taxon>Metazoa</taxon>
        <taxon>Ecdysozoa</taxon>
        <taxon>Arthropoda</taxon>
        <taxon>Hexapoda</taxon>
        <taxon>Collembola</taxon>
        <taxon>Symphypleona</taxon>
        <taxon>Sminthuridae</taxon>
        <taxon>Allacma</taxon>
    </lineage>
</organism>
<reference evidence="2" key="1">
    <citation type="submission" date="2021-06" db="EMBL/GenBank/DDBJ databases">
        <authorList>
            <person name="Hodson N. C."/>
            <person name="Mongue J. A."/>
            <person name="Jaron S. K."/>
        </authorList>
    </citation>
    <scope>NUCLEOTIDE SEQUENCE</scope>
</reference>
<feature type="transmembrane region" description="Helical" evidence="1">
    <location>
        <begin position="29"/>
        <end position="47"/>
    </location>
</feature>
<dbReference type="EMBL" id="CAJVCH010124097">
    <property type="protein sequence ID" value="CAG7725587.1"/>
    <property type="molecule type" value="Genomic_DNA"/>
</dbReference>
<protein>
    <submittedName>
        <fullName evidence="2">Uncharacterized protein</fullName>
    </submittedName>
</protein>
<evidence type="ECO:0000313" key="3">
    <source>
        <dbReference type="Proteomes" id="UP000708208"/>
    </source>
</evidence>
<comment type="caution">
    <text evidence="2">The sequence shown here is derived from an EMBL/GenBank/DDBJ whole genome shotgun (WGS) entry which is preliminary data.</text>
</comment>
<keyword evidence="3" id="KW-1185">Reference proteome</keyword>
<evidence type="ECO:0000256" key="1">
    <source>
        <dbReference type="SAM" id="Phobius"/>
    </source>
</evidence>
<keyword evidence="1" id="KW-0472">Membrane</keyword>
<gene>
    <name evidence="2" type="ORF">AFUS01_LOCUS14538</name>
</gene>
<accession>A0A8J2JQY5</accession>
<keyword evidence="1" id="KW-0812">Transmembrane</keyword>
<sequence length="86" mass="9845">YCCKDQRQPKQFSTQHNCNKMMSKGGQSILIFTLTVLAITAVVTHGFPQIPGLHYCTDVPEPCVEDSECCSMWCFVGFCYEYEYDE</sequence>
<feature type="non-terminal residue" evidence="2">
    <location>
        <position position="1"/>
    </location>
</feature>
<keyword evidence="1" id="KW-1133">Transmembrane helix</keyword>
<evidence type="ECO:0000313" key="2">
    <source>
        <dbReference type="EMBL" id="CAG7725587.1"/>
    </source>
</evidence>
<dbReference type="Proteomes" id="UP000708208">
    <property type="component" value="Unassembled WGS sequence"/>
</dbReference>